<sequence>QAAAVGGRLLARVVGQNSLIKYLLAAVAPAPGVGLRQLGHVISRAEEARVA</sequence>
<dbReference type="AlphaFoldDB" id="A0A699XLE2"/>
<organism evidence="1">
    <name type="scientific">Tanacetum cinerariifolium</name>
    <name type="common">Dalmatian daisy</name>
    <name type="synonym">Chrysanthemum cinerariifolium</name>
    <dbReference type="NCBI Taxonomy" id="118510"/>
    <lineage>
        <taxon>Eukaryota</taxon>
        <taxon>Viridiplantae</taxon>
        <taxon>Streptophyta</taxon>
        <taxon>Embryophyta</taxon>
        <taxon>Tracheophyta</taxon>
        <taxon>Spermatophyta</taxon>
        <taxon>Magnoliopsida</taxon>
        <taxon>eudicotyledons</taxon>
        <taxon>Gunneridae</taxon>
        <taxon>Pentapetalae</taxon>
        <taxon>asterids</taxon>
        <taxon>campanulids</taxon>
        <taxon>Asterales</taxon>
        <taxon>Asteraceae</taxon>
        <taxon>Asteroideae</taxon>
        <taxon>Anthemideae</taxon>
        <taxon>Anthemidinae</taxon>
        <taxon>Tanacetum</taxon>
    </lineage>
</organism>
<feature type="non-terminal residue" evidence="1">
    <location>
        <position position="1"/>
    </location>
</feature>
<proteinExistence type="predicted"/>
<comment type="caution">
    <text evidence="1">The sequence shown here is derived from an EMBL/GenBank/DDBJ whole genome shotgun (WGS) entry which is preliminary data.</text>
</comment>
<evidence type="ECO:0000313" key="1">
    <source>
        <dbReference type="EMBL" id="GFD57681.1"/>
    </source>
</evidence>
<name>A0A699XLE2_TANCI</name>
<dbReference type="EMBL" id="BKCJ011843876">
    <property type="protein sequence ID" value="GFD57681.1"/>
    <property type="molecule type" value="Genomic_DNA"/>
</dbReference>
<protein>
    <submittedName>
        <fullName evidence="1">Uncharacterized protein</fullName>
    </submittedName>
</protein>
<accession>A0A699XLE2</accession>
<gene>
    <name evidence="1" type="ORF">Tci_929650</name>
</gene>
<reference evidence="1" key="1">
    <citation type="journal article" date="2019" name="Sci. Rep.">
        <title>Draft genome of Tanacetum cinerariifolium, the natural source of mosquito coil.</title>
        <authorList>
            <person name="Yamashiro T."/>
            <person name="Shiraishi A."/>
            <person name="Satake H."/>
            <person name="Nakayama K."/>
        </authorList>
    </citation>
    <scope>NUCLEOTIDE SEQUENCE</scope>
</reference>